<reference evidence="1" key="1">
    <citation type="submission" date="2022-07" db="EMBL/GenBank/DDBJ databases">
        <title>Pseudomonas nunamit sp. nov. an antifungal species isolated from Greenland.</title>
        <authorList>
            <person name="Ntana F."/>
            <person name="Hennessy R.C."/>
            <person name="Zervas A."/>
            <person name="Stougaard P."/>
        </authorList>
    </citation>
    <scope>NUCLEOTIDE SEQUENCE</scope>
    <source>
        <strain evidence="1">In5</strain>
    </source>
</reference>
<accession>A0ABY5ERG1</accession>
<dbReference type="EMBL" id="CP101125">
    <property type="protein sequence ID" value="UTO16780.1"/>
    <property type="molecule type" value="Genomic_DNA"/>
</dbReference>
<evidence type="ECO:0000313" key="1">
    <source>
        <dbReference type="EMBL" id="UTO16780.1"/>
    </source>
</evidence>
<dbReference type="RefSeq" id="WP_054614661.1">
    <property type="nucleotide sequence ID" value="NZ_CP101125.1"/>
</dbReference>
<keyword evidence="2" id="KW-1185">Reference proteome</keyword>
<proteinExistence type="predicted"/>
<sequence length="366" mass="42747">MGYDAPRIEVMNNLYCNESMLSWVFRQINKNCLSEDKVRVIKKIVEAEMERCANGASKLYEIDPAKLRGLLLMPSESYRTQYESFWPIVPFYNRTSYCPHCLMEDMQTIHECYWRCDWEHYWYVICMRHGRRMVDIPNANYTFETLGNKFGDAFADTLKGSSIDQQRLTHPSHGDLRPWSWYRGSQESDETKPIALFKLAISSLALILQRLVVNHLNGSEVKFGCLPVIQDLMRLAMRPTTEFCDSFPIAHLISQRLGLKKYGKTKWIDIGADEFLKRADRYSSVWIRLIAMAVTCYVLKLERSNYWWVQLVQSCCELGHTLPDSPEQVYRSLVGGSYWGLREWFELRHGTGPGFRALFGDRMYGI</sequence>
<evidence type="ECO:0000313" key="2">
    <source>
        <dbReference type="Proteomes" id="UP001059607"/>
    </source>
</evidence>
<name>A0ABY5ERG1_9PSED</name>
<gene>
    <name evidence="1" type="ORF">NK667_10655</name>
</gene>
<protein>
    <submittedName>
        <fullName evidence="1">TniQ family protein</fullName>
    </submittedName>
</protein>
<organism evidence="1 2">
    <name type="scientific">Pseudomonas nunensis</name>
    <dbReference type="NCBI Taxonomy" id="2961896"/>
    <lineage>
        <taxon>Bacteria</taxon>
        <taxon>Pseudomonadati</taxon>
        <taxon>Pseudomonadota</taxon>
        <taxon>Gammaproteobacteria</taxon>
        <taxon>Pseudomonadales</taxon>
        <taxon>Pseudomonadaceae</taxon>
        <taxon>Pseudomonas</taxon>
    </lineage>
</organism>
<dbReference type="Proteomes" id="UP001059607">
    <property type="component" value="Chromosome"/>
</dbReference>